<evidence type="ECO:0000313" key="2">
    <source>
        <dbReference type="Proteomes" id="UP001157091"/>
    </source>
</evidence>
<proteinExistence type="predicted"/>
<reference evidence="2" key="1">
    <citation type="journal article" date="2019" name="Int. J. Syst. Evol. Microbiol.">
        <title>The Global Catalogue of Microorganisms (GCM) 10K type strain sequencing project: providing services to taxonomists for standard genome sequencing and annotation.</title>
        <authorList>
            <consortium name="The Broad Institute Genomics Platform"/>
            <consortium name="The Broad Institute Genome Sequencing Center for Infectious Disease"/>
            <person name="Wu L."/>
            <person name="Ma J."/>
        </authorList>
    </citation>
    <scope>NUCLEOTIDE SEQUENCE [LARGE SCALE GENOMIC DNA]</scope>
    <source>
        <strain evidence="2">NBRC 106348</strain>
    </source>
</reference>
<evidence type="ECO:0000313" key="1">
    <source>
        <dbReference type="EMBL" id="GMA23680.1"/>
    </source>
</evidence>
<organism evidence="1 2">
    <name type="scientific">Luteimicrobium album</name>
    <dbReference type="NCBI Taxonomy" id="1054550"/>
    <lineage>
        <taxon>Bacteria</taxon>
        <taxon>Bacillati</taxon>
        <taxon>Actinomycetota</taxon>
        <taxon>Actinomycetes</taxon>
        <taxon>Micrococcales</taxon>
        <taxon>Luteimicrobium</taxon>
    </lineage>
</organism>
<comment type="caution">
    <text evidence="1">The sequence shown here is derived from an EMBL/GenBank/DDBJ whole genome shotgun (WGS) entry which is preliminary data.</text>
</comment>
<name>A0ABQ6HYV8_9MICO</name>
<protein>
    <submittedName>
        <fullName evidence="1">Uncharacterized protein</fullName>
    </submittedName>
</protein>
<sequence length="153" mass="16688">MRLAGLGCRLRPDRVLGTRERQEFPRLGGIEDDVRGDHETVAVCERELDGADRVCVTVGTHGTCVADDAEGLGGDVRSEERLDRPRVDGRRCAQAADVTEAGVEQGSVLAAWVSARVARYSSRIRLRSRRYRGDAYRDSTHGCSSGGTAWLVS</sequence>
<accession>A0ABQ6HYV8</accession>
<dbReference type="EMBL" id="BSUK01000001">
    <property type="protein sequence ID" value="GMA23680.1"/>
    <property type="molecule type" value="Genomic_DNA"/>
</dbReference>
<keyword evidence="2" id="KW-1185">Reference proteome</keyword>
<gene>
    <name evidence="1" type="ORF">GCM10025864_14390</name>
</gene>
<dbReference type="Proteomes" id="UP001157091">
    <property type="component" value="Unassembled WGS sequence"/>
</dbReference>